<dbReference type="EMBL" id="AP025523">
    <property type="protein sequence ID" value="BDE06012.1"/>
    <property type="molecule type" value="Genomic_DNA"/>
</dbReference>
<reference evidence="6 7" key="1">
    <citation type="journal article" date="2022" name="ISME Commun">
        <title>Vulcanimicrobium alpinus gen. nov. sp. nov., the first cultivated representative of the candidate phylum 'Eremiobacterota', is a metabolically versatile aerobic anoxygenic phototroph.</title>
        <authorList>
            <person name="Yabe S."/>
            <person name="Muto K."/>
            <person name="Abe K."/>
            <person name="Yokota A."/>
            <person name="Staudigel H."/>
            <person name="Tebo B.M."/>
        </authorList>
    </citation>
    <scope>NUCLEOTIDE SEQUENCE [LARGE SCALE GENOMIC DNA]</scope>
    <source>
        <strain evidence="6 7">WC8-2</strain>
    </source>
</reference>
<protein>
    <recommendedName>
        <fullName evidence="8">Maleylacetate reductase</fullName>
    </recommendedName>
</protein>
<name>A0AAN2C9V7_UNVUL</name>
<evidence type="ECO:0000259" key="4">
    <source>
        <dbReference type="Pfam" id="PF00465"/>
    </source>
</evidence>
<dbReference type="InterPro" id="IPR001670">
    <property type="entry name" value="ADH_Fe/GldA"/>
</dbReference>
<dbReference type="RefSeq" id="WP_317997011.1">
    <property type="nucleotide sequence ID" value="NZ_AP025523.1"/>
</dbReference>
<comment type="similarity">
    <text evidence="1">Belongs to the iron-containing alcohol dehydrogenase family.</text>
</comment>
<keyword evidence="7" id="KW-1185">Reference proteome</keyword>
<dbReference type="Gene3D" id="3.40.50.1970">
    <property type="match status" value="1"/>
</dbReference>
<evidence type="ECO:0000313" key="6">
    <source>
        <dbReference type="EMBL" id="BDE06012.1"/>
    </source>
</evidence>
<evidence type="ECO:0000256" key="3">
    <source>
        <dbReference type="SAM" id="Phobius"/>
    </source>
</evidence>
<dbReference type="Gene3D" id="1.20.1090.10">
    <property type="entry name" value="Dehydroquinate synthase-like - alpha domain"/>
    <property type="match status" value="1"/>
</dbReference>
<keyword evidence="2" id="KW-0560">Oxidoreductase</keyword>
<gene>
    <name evidence="6" type="ORF">WPS_12880</name>
</gene>
<feature type="transmembrane region" description="Helical" evidence="3">
    <location>
        <begin position="12"/>
        <end position="34"/>
    </location>
</feature>
<evidence type="ECO:0000313" key="7">
    <source>
        <dbReference type="Proteomes" id="UP001317532"/>
    </source>
</evidence>
<dbReference type="InterPro" id="IPR056798">
    <property type="entry name" value="ADH_Fe_C"/>
</dbReference>
<proteinExistence type="inferred from homology"/>
<evidence type="ECO:0000259" key="5">
    <source>
        <dbReference type="Pfam" id="PF25137"/>
    </source>
</evidence>
<organism evidence="6 7">
    <name type="scientific">Vulcanimicrobium alpinum</name>
    <dbReference type="NCBI Taxonomy" id="3016050"/>
    <lineage>
        <taxon>Bacteria</taxon>
        <taxon>Bacillati</taxon>
        <taxon>Vulcanimicrobiota</taxon>
        <taxon>Vulcanimicrobiia</taxon>
        <taxon>Vulcanimicrobiales</taxon>
        <taxon>Vulcanimicrobiaceae</taxon>
        <taxon>Vulcanimicrobium</taxon>
    </lineage>
</organism>
<evidence type="ECO:0000256" key="1">
    <source>
        <dbReference type="ARBA" id="ARBA00007358"/>
    </source>
</evidence>
<dbReference type="PANTHER" id="PTHR11496">
    <property type="entry name" value="ALCOHOL DEHYDROGENASE"/>
    <property type="match status" value="1"/>
</dbReference>
<dbReference type="GO" id="GO:0004022">
    <property type="term" value="F:alcohol dehydrogenase (NAD+) activity"/>
    <property type="evidence" value="ECO:0007669"/>
    <property type="project" value="TreeGrafter"/>
</dbReference>
<feature type="domain" description="Fe-containing alcohol dehydrogenase-like C-terminal" evidence="5">
    <location>
        <begin position="159"/>
        <end position="339"/>
    </location>
</feature>
<dbReference type="SUPFAM" id="SSF56796">
    <property type="entry name" value="Dehydroquinate synthase-like"/>
    <property type="match status" value="1"/>
</dbReference>
<dbReference type="Pfam" id="PF25137">
    <property type="entry name" value="ADH_Fe_C"/>
    <property type="match status" value="1"/>
</dbReference>
<accession>A0AAN2C9V7</accession>
<keyword evidence="3" id="KW-1133">Transmembrane helix</keyword>
<dbReference type="InterPro" id="IPR039697">
    <property type="entry name" value="Alcohol_dehydrogenase_Fe"/>
</dbReference>
<dbReference type="KEGG" id="vab:WPS_12880"/>
<keyword evidence="3" id="KW-0812">Transmembrane</keyword>
<dbReference type="Proteomes" id="UP001317532">
    <property type="component" value="Chromosome"/>
</dbReference>
<dbReference type="GO" id="GO:0046872">
    <property type="term" value="F:metal ion binding"/>
    <property type="evidence" value="ECO:0007669"/>
    <property type="project" value="InterPro"/>
</dbReference>
<keyword evidence="3" id="KW-0472">Membrane</keyword>
<dbReference type="AlphaFoldDB" id="A0AAN2C9V7"/>
<dbReference type="Pfam" id="PF00465">
    <property type="entry name" value="Fe-ADH"/>
    <property type="match status" value="1"/>
</dbReference>
<feature type="domain" description="Alcohol dehydrogenase iron-type/glycerol dehydrogenase GldA" evidence="4">
    <location>
        <begin position="50"/>
        <end position="145"/>
    </location>
</feature>
<evidence type="ECO:0008006" key="8">
    <source>
        <dbReference type="Google" id="ProtNLM"/>
    </source>
</evidence>
<dbReference type="PANTHER" id="PTHR11496:SF102">
    <property type="entry name" value="ALCOHOL DEHYDROGENASE 4"/>
    <property type="match status" value="1"/>
</dbReference>
<evidence type="ECO:0000256" key="2">
    <source>
        <dbReference type="ARBA" id="ARBA00023002"/>
    </source>
</evidence>
<sequence length="342" mass="35247">MHTRVQRIAERRIVFAPVANGIAALAPAGPIALLGSRRSLALLTDDAFGGAAVHRFDGVRPHNPRATVDAARARVDEHGCASVVAIGSSSAIDLGKAVADGSGLPLVAIPTALGGAEMSRGYGVLEGDRKATARAAVPPQGVIYDASLLASLAPRELASIGINAWAHAIEAAYARTPHALGTAAAHAAGRRLPSLLLRAADRRDDALHEAFFEAAHLAGFALDTRSMGMHHAICHVVGGLTQIPHGIVNAIVLPHAIRANARLAPDAVDAVEAAFGIGDLATHAEAIAAAFALPRTFASLDAPHDLAMRVVPRVMESPLLDNNPVRPDEATVAQVVAAAEGR</sequence>